<dbReference type="GO" id="GO:0004831">
    <property type="term" value="F:tyrosine-tRNA ligase activity"/>
    <property type="evidence" value="ECO:0007669"/>
    <property type="project" value="UniProtKB-UniRule"/>
</dbReference>
<feature type="binding site" evidence="8">
    <location>
        <position position="156"/>
    </location>
    <ligand>
        <name>L-tyrosine</name>
        <dbReference type="ChEBI" id="CHEBI:58315"/>
    </ligand>
</feature>
<organism evidence="9 10">
    <name type="scientific">Methanoliparum thermophilum</name>
    <dbReference type="NCBI Taxonomy" id="2491083"/>
    <lineage>
        <taxon>Archaea</taxon>
        <taxon>Methanobacteriati</taxon>
        <taxon>Methanobacteriota</taxon>
        <taxon>Candidatus Methanoliparia</taxon>
        <taxon>Candidatus Methanoliparales</taxon>
        <taxon>Candidatus Methanoliparaceae</taxon>
        <taxon>Candidatus Methanoliparum</taxon>
    </lineage>
</organism>
<comment type="function">
    <text evidence="8">Catalyzes the attachment of tyrosine to tRNA(Tyr) in a two-step reaction: tyrosine is first activated by ATP to form Tyr-AMP and then transferred to the acceptor end of tRNA(Tyr).</text>
</comment>
<feature type="short sequence motif" description="'KMSKS' region" evidence="8">
    <location>
        <begin position="208"/>
        <end position="212"/>
    </location>
</feature>
<dbReference type="Gene3D" id="1.10.240.10">
    <property type="entry name" value="Tyrosyl-Transfer RNA Synthetase"/>
    <property type="match status" value="1"/>
</dbReference>
<proteinExistence type="inferred from homology"/>
<evidence type="ECO:0000256" key="4">
    <source>
        <dbReference type="ARBA" id="ARBA00022840"/>
    </source>
</evidence>
<evidence type="ECO:0000256" key="5">
    <source>
        <dbReference type="ARBA" id="ARBA00022917"/>
    </source>
</evidence>
<dbReference type="EC" id="6.1.1.1" evidence="8"/>
<protein>
    <recommendedName>
        <fullName evidence="8">Tyrosine--tRNA ligase</fullName>
        <ecNumber evidence="8">6.1.1.1</ecNumber>
    </recommendedName>
    <alternativeName>
        <fullName evidence="8">Tyrosyl-tRNA synthetase</fullName>
        <shortName evidence="8">TyrRS</shortName>
    </alternativeName>
</protein>
<feature type="binding site" evidence="8">
    <location>
        <position position="159"/>
    </location>
    <ligand>
        <name>L-tyrosine</name>
        <dbReference type="ChEBI" id="CHEBI:58315"/>
    </ligand>
</feature>
<feature type="short sequence motif" description="'HIGH' region" evidence="8">
    <location>
        <begin position="38"/>
        <end position="46"/>
    </location>
</feature>
<accession>A0A520KQX2</accession>
<dbReference type="PROSITE" id="PS00178">
    <property type="entry name" value="AA_TRNA_LIGASE_I"/>
    <property type="match status" value="1"/>
</dbReference>
<comment type="subcellular location">
    <subcellularLocation>
        <location evidence="8">Cytoplasm</location>
    </subcellularLocation>
</comment>
<feature type="binding site" evidence="8">
    <location>
        <position position="33"/>
    </location>
    <ligand>
        <name>L-tyrosine</name>
        <dbReference type="ChEBI" id="CHEBI:58315"/>
    </ligand>
</feature>
<evidence type="ECO:0000256" key="7">
    <source>
        <dbReference type="ARBA" id="ARBA00048248"/>
    </source>
</evidence>
<sequence>MDKIDIVKRNLVEIIQEEELEELISKGIQPKIYAGYEPSGKIHLGHLLTIFKLLDFKRIGFKVIVLLSDLHAYLNNKGSLEEIEEVAKMNKKVFEATGLDADYVIGSSFQLDPEYMKNVLILSRKVTLNRARRSMDEVGRNMKTAKVSQIIYPLMQVMDIARLDVDVALGGIDQRKIHMLAREEIPEMGFRKPICAHLPIIEGLDGEKMSSSKTNFIAVDDSEEDIEKKINSSFCPPGSIENNPIIAIFKYFIFQRYDKVIIERDIRYGGDVVYSNFTNFKNDYLEGNLHPVDLKKNAINYLNKILSPIREKI</sequence>
<evidence type="ECO:0000256" key="2">
    <source>
        <dbReference type="ARBA" id="ARBA00022598"/>
    </source>
</evidence>
<keyword evidence="3 8" id="KW-0547">Nucleotide-binding</keyword>
<dbReference type="PANTHER" id="PTHR46264">
    <property type="entry name" value="TYROSINE-TRNA LIGASE"/>
    <property type="match status" value="1"/>
</dbReference>
<evidence type="ECO:0000313" key="10">
    <source>
        <dbReference type="Proteomes" id="UP000317158"/>
    </source>
</evidence>
<keyword evidence="1 8" id="KW-0963">Cytoplasm</keyword>
<evidence type="ECO:0000256" key="3">
    <source>
        <dbReference type="ARBA" id="ARBA00022741"/>
    </source>
</evidence>
<evidence type="ECO:0000256" key="8">
    <source>
        <dbReference type="HAMAP-Rule" id="MF_02008"/>
    </source>
</evidence>
<evidence type="ECO:0000313" key="9">
    <source>
        <dbReference type="EMBL" id="RZN63928.1"/>
    </source>
</evidence>
<dbReference type="GO" id="GO:0005524">
    <property type="term" value="F:ATP binding"/>
    <property type="evidence" value="ECO:0007669"/>
    <property type="project" value="UniProtKB-UniRule"/>
</dbReference>
<dbReference type="PRINTS" id="PR01040">
    <property type="entry name" value="TRNASYNTHTYR"/>
</dbReference>
<name>A0A520KQX2_METT2</name>
<dbReference type="Gene3D" id="3.40.50.620">
    <property type="entry name" value="HUPs"/>
    <property type="match status" value="1"/>
</dbReference>
<dbReference type="InterPro" id="IPR002307">
    <property type="entry name" value="Tyr-tRNA-ligase"/>
</dbReference>
<dbReference type="InterPro" id="IPR001412">
    <property type="entry name" value="aa-tRNA-synth_I_CS"/>
</dbReference>
<dbReference type="PANTHER" id="PTHR46264:SF4">
    <property type="entry name" value="TYROSINE--TRNA LIGASE, CYTOPLASMIC"/>
    <property type="match status" value="1"/>
</dbReference>
<keyword evidence="6 8" id="KW-0030">Aminoacyl-tRNA synthetase</keyword>
<dbReference type="EMBL" id="RXIF01000012">
    <property type="protein sequence ID" value="RZN63928.1"/>
    <property type="molecule type" value="Genomic_DNA"/>
</dbReference>
<dbReference type="GO" id="GO:0006437">
    <property type="term" value="P:tyrosyl-tRNA aminoacylation"/>
    <property type="evidence" value="ECO:0007669"/>
    <property type="project" value="UniProtKB-UniRule"/>
</dbReference>
<feature type="binding site" evidence="8">
    <location>
        <position position="152"/>
    </location>
    <ligand>
        <name>L-tyrosine</name>
        <dbReference type="ChEBI" id="CHEBI:58315"/>
    </ligand>
</feature>
<keyword evidence="5 8" id="KW-0648">Protein biosynthesis</keyword>
<dbReference type="InterPro" id="IPR014729">
    <property type="entry name" value="Rossmann-like_a/b/a_fold"/>
</dbReference>
<keyword evidence="2 8" id="KW-0436">Ligase</keyword>
<dbReference type="InterPro" id="IPR023617">
    <property type="entry name" value="Tyr-tRNA-ligase_arc/euk-type"/>
</dbReference>
<dbReference type="HAMAP" id="MF_02008">
    <property type="entry name" value="Tyr_tRNA_synth_type3"/>
    <property type="match status" value="1"/>
</dbReference>
<comment type="catalytic activity">
    <reaction evidence="7 8">
        <text>tRNA(Tyr) + L-tyrosine + ATP = L-tyrosyl-tRNA(Tyr) + AMP + diphosphate + H(+)</text>
        <dbReference type="Rhea" id="RHEA:10220"/>
        <dbReference type="Rhea" id="RHEA-COMP:9706"/>
        <dbReference type="Rhea" id="RHEA-COMP:9707"/>
        <dbReference type="ChEBI" id="CHEBI:15378"/>
        <dbReference type="ChEBI" id="CHEBI:30616"/>
        <dbReference type="ChEBI" id="CHEBI:33019"/>
        <dbReference type="ChEBI" id="CHEBI:58315"/>
        <dbReference type="ChEBI" id="CHEBI:78442"/>
        <dbReference type="ChEBI" id="CHEBI:78536"/>
        <dbReference type="ChEBI" id="CHEBI:456215"/>
        <dbReference type="EC" id="6.1.1.1"/>
    </reaction>
</comment>
<dbReference type="InterPro" id="IPR023684">
    <property type="entry name" value="Tyr-tRNA-ligase_3"/>
</dbReference>
<dbReference type="SUPFAM" id="SSF52374">
    <property type="entry name" value="Nucleotidylyl transferase"/>
    <property type="match status" value="1"/>
</dbReference>
<feature type="binding site" evidence="8">
    <location>
        <position position="174"/>
    </location>
    <ligand>
        <name>L-tyrosine</name>
        <dbReference type="ChEBI" id="CHEBI:58315"/>
    </ligand>
</feature>
<dbReference type="InterPro" id="IPR002305">
    <property type="entry name" value="aa-tRNA-synth_Ic"/>
</dbReference>
<dbReference type="NCBIfam" id="NF006330">
    <property type="entry name" value="PRK08560.1"/>
    <property type="match status" value="1"/>
</dbReference>
<dbReference type="InterPro" id="IPR050489">
    <property type="entry name" value="Tyr-tRNA_synthase"/>
</dbReference>
<feature type="binding site" evidence="8">
    <location>
        <position position="211"/>
    </location>
    <ligand>
        <name>ATP</name>
        <dbReference type="ChEBI" id="CHEBI:30616"/>
    </ligand>
</feature>
<dbReference type="AlphaFoldDB" id="A0A520KQX2"/>
<dbReference type="GO" id="GO:0005737">
    <property type="term" value="C:cytoplasm"/>
    <property type="evidence" value="ECO:0007669"/>
    <property type="project" value="UniProtKB-SubCell"/>
</dbReference>
<evidence type="ECO:0000256" key="6">
    <source>
        <dbReference type="ARBA" id="ARBA00023146"/>
    </source>
</evidence>
<dbReference type="Pfam" id="PF00579">
    <property type="entry name" value="tRNA-synt_1b"/>
    <property type="match status" value="1"/>
</dbReference>
<evidence type="ECO:0000256" key="1">
    <source>
        <dbReference type="ARBA" id="ARBA00022490"/>
    </source>
</evidence>
<reference evidence="9 10" key="1">
    <citation type="journal article" date="2019" name="Nat. Microbiol.">
        <title>Wide diversity of methane and short-chain alkane metabolisms in uncultured archaea.</title>
        <authorList>
            <person name="Borrel G."/>
            <person name="Adam P.S."/>
            <person name="McKay L.J."/>
            <person name="Chen L.X."/>
            <person name="Sierra-Garcia I.N."/>
            <person name="Sieber C.M."/>
            <person name="Letourneur Q."/>
            <person name="Ghozlane A."/>
            <person name="Andersen G.L."/>
            <person name="Li W.J."/>
            <person name="Hallam S.J."/>
            <person name="Muyzer G."/>
            <person name="de Oliveira V.M."/>
            <person name="Inskeep W.P."/>
            <person name="Banfield J.F."/>
            <person name="Gribaldo S."/>
        </authorList>
    </citation>
    <scope>NUCLEOTIDE SEQUENCE [LARGE SCALE GENOMIC DNA]</scope>
    <source>
        <strain evidence="9">NM1a</strain>
    </source>
</reference>
<comment type="caution">
    <text evidence="9">The sequence shown here is derived from an EMBL/GenBank/DDBJ whole genome shotgun (WGS) entry which is preliminary data.</text>
</comment>
<dbReference type="PIRSF" id="PIRSF006588">
    <property type="entry name" value="TyrRS_arch_euk"/>
    <property type="match status" value="1"/>
</dbReference>
<comment type="similarity">
    <text evidence="8">Belongs to the class-I aminoacyl-tRNA synthetase family. TyrS type 3 subfamily.</text>
</comment>
<dbReference type="NCBIfam" id="TIGR00234">
    <property type="entry name" value="tyrS"/>
    <property type="match status" value="1"/>
</dbReference>
<dbReference type="Proteomes" id="UP000317158">
    <property type="component" value="Unassembled WGS sequence"/>
</dbReference>
<comment type="subunit">
    <text evidence="8">Homodimer.</text>
</comment>
<keyword evidence="4 8" id="KW-0067">ATP-binding</keyword>
<gene>
    <name evidence="8" type="primary">tyrS</name>
    <name evidence="9" type="ORF">EF806_06785</name>
</gene>